<evidence type="ECO:0000256" key="1">
    <source>
        <dbReference type="SAM" id="MobiDB-lite"/>
    </source>
</evidence>
<gene>
    <name evidence="2" type="ORF">BD310DRAFT_939958</name>
</gene>
<protein>
    <submittedName>
        <fullName evidence="2">Uncharacterized protein</fullName>
    </submittedName>
</protein>
<evidence type="ECO:0000313" key="2">
    <source>
        <dbReference type="EMBL" id="TBU52586.1"/>
    </source>
</evidence>
<dbReference type="Proteomes" id="UP000292082">
    <property type="component" value="Unassembled WGS sequence"/>
</dbReference>
<feature type="region of interest" description="Disordered" evidence="1">
    <location>
        <begin position="41"/>
        <end position="85"/>
    </location>
</feature>
<feature type="compositionally biased region" description="Basic and acidic residues" evidence="1">
    <location>
        <begin position="47"/>
        <end position="56"/>
    </location>
</feature>
<evidence type="ECO:0000313" key="3">
    <source>
        <dbReference type="Proteomes" id="UP000292082"/>
    </source>
</evidence>
<organism evidence="2 3">
    <name type="scientific">Dichomitus squalens</name>
    <dbReference type="NCBI Taxonomy" id="114155"/>
    <lineage>
        <taxon>Eukaryota</taxon>
        <taxon>Fungi</taxon>
        <taxon>Dikarya</taxon>
        <taxon>Basidiomycota</taxon>
        <taxon>Agaricomycotina</taxon>
        <taxon>Agaricomycetes</taxon>
        <taxon>Polyporales</taxon>
        <taxon>Polyporaceae</taxon>
        <taxon>Dichomitus</taxon>
    </lineage>
</organism>
<accession>A0A4Q9PHU1</accession>
<keyword evidence="3" id="KW-1185">Reference proteome</keyword>
<proteinExistence type="predicted"/>
<name>A0A4Q9PHU1_9APHY</name>
<dbReference type="AlphaFoldDB" id="A0A4Q9PHU1"/>
<feature type="region of interest" description="Disordered" evidence="1">
    <location>
        <begin position="125"/>
        <end position="145"/>
    </location>
</feature>
<feature type="compositionally biased region" description="Basic residues" evidence="1">
    <location>
        <begin position="57"/>
        <end position="66"/>
    </location>
</feature>
<dbReference type="EMBL" id="ML145245">
    <property type="protein sequence ID" value="TBU52586.1"/>
    <property type="molecule type" value="Genomic_DNA"/>
</dbReference>
<reference evidence="2 3" key="1">
    <citation type="submission" date="2019-01" db="EMBL/GenBank/DDBJ databases">
        <title>Draft genome sequences of three monokaryotic isolates of the white-rot basidiomycete fungus Dichomitus squalens.</title>
        <authorList>
            <consortium name="DOE Joint Genome Institute"/>
            <person name="Lopez S.C."/>
            <person name="Andreopoulos B."/>
            <person name="Pangilinan J."/>
            <person name="Lipzen A."/>
            <person name="Riley R."/>
            <person name="Ahrendt S."/>
            <person name="Ng V."/>
            <person name="Barry K."/>
            <person name="Daum C."/>
            <person name="Grigoriev I.V."/>
            <person name="Hilden K.S."/>
            <person name="Makela M.R."/>
            <person name="de Vries R.P."/>
        </authorList>
    </citation>
    <scope>NUCLEOTIDE SEQUENCE [LARGE SCALE GENOMIC DNA]</scope>
    <source>
        <strain evidence="2 3">CBS 464.89</strain>
    </source>
</reference>
<sequence>MKSSASIAALERFSLMHAAPLRATSTMAVLTGPSRTATSVYETESVDVGRERSEVHRRQRQAKVRCRGVPSDSQSDCGRHARRGSPPVRWAWAGRVLSGDVSQNHIVLSMQHVCSIRSKITSLTPVYSAPPSRTSRRPASAKAAS</sequence>